<evidence type="ECO:0000313" key="2">
    <source>
        <dbReference type="Proteomes" id="UP000092460"/>
    </source>
</evidence>
<accession>A0A1B0APZ3</accession>
<name>A0A1B0APZ3_9MUSC</name>
<sequence length="119" mass="13419">LNVECGPNIPEWKRSISNEIKGRKRANKSKEKEKVTFIITMHSLLVPYACKYARLLLLSLSFFAAALGGIKPKPKSAVMSSRSPTRWLTLLLYYPNVKSTNSLCVVKIENSTIYDGRDN</sequence>
<dbReference type="EMBL" id="JXJN01001618">
    <property type="status" value="NOT_ANNOTATED_CDS"/>
    <property type="molecule type" value="Genomic_DNA"/>
</dbReference>
<proteinExistence type="predicted"/>
<dbReference type="AlphaFoldDB" id="A0A1B0APZ3"/>
<organism evidence="1 2">
    <name type="scientific">Glossina palpalis gambiensis</name>
    <dbReference type="NCBI Taxonomy" id="67801"/>
    <lineage>
        <taxon>Eukaryota</taxon>
        <taxon>Metazoa</taxon>
        <taxon>Ecdysozoa</taxon>
        <taxon>Arthropoda</taxon>
        <taxon>Hexapoda</taxon>
        <taxon>Insecta</taxon>
        <taxon>Pterygota</taxon>
        <taxon>Neoptera</taxon>
        <taxon>Endopterygota</taxon>
        <taxon>Diptera</taxon>
        <taxon>Brachycera</taxon>
        <taxon>Muscomorpha</taxon>
        <taxon>Hippoboscoidea</taxon>
        <taxon>Glossinidae</taxon>
        <taxon>Glossina</taxon>
    </lineage>
</organism>
<keyword evidence="2" id="KW-1185">Reference proteome</keyword>
<reference evidence="1" key="2">
    <citation type="submission" date="2020-05" db="UniProtKB">
        <authorList>
            <consortium name="EnsemblMetazoa"/>
        </authorList>
    </citation>
    <scope>IDENTIFICATION</scope>
    <source>
        <strain evidence="1">IAEA</strain>
    </source>
</reference>
<protein>
    <submittedName>
        <fullName evidence="1">Uncharacterized protein</fullName>
    </submittedName>
</protein>
<evidence type="ECO:0000313" key="1">
    <source>
        <dbReference type="EnsemblMetazoa" id="GPPI004340-PA"/>
    </source>
</evidence>
<dbReference type="Proteomes" id="UP000092460">
    <property type="component" value="Unassembled WGS sequence"/>
</dbReference>
<reference evidence="2" key="1">
    <citation type="submission" date="2015-01" db="EMBL/GenBank/DDBJ databases">
        <authorList>
            <person name="Aksoy S."/>
            <person name="Warren W."/>
            <person name="Wilson R.K."/>
        </authorList>
    </citation>
    <scope>NUCLEOTIDE SEQUENCE [LARGE SCALE GENOMIC DNA]</scope>
    <source>
        <strain evidence="2">IAEA</strain>
    </source>
</reference>
<dbReference type="VEuPathDB" id="VectorBase:GPPI004340"/>
<dbReference type="EnsemblMetazoa" id="GPPI004340-RA">
    <property type="protein sequence ID" value="GPPI004340-PA"/>
    <property type="gene ID" value="GPPI004340"/>
</dbReference>